<protein>
    <submittedName>
        <fullName evidence="3">FAD-dependent monooxygenase</fullName>
    </submittedName>
</protein>
<dbReference type="Proteomes" id="UP001223390">
    <property type="component" value="Unassembled WGS sequence"/>
</dbReference>
<dbReference type="RefSeq" id="WP_285343359.1">
    <property type="nucleotide sequence ID" value="NZ_JASITI010000021.1"/>
</dbReference>
<organism evidence="3 4">
    <name type="scientific">Streptomyces katrae</name>
    <dbReference type="NCBI Taxonomy" id="68223"/>
    <lineage>
        <taxon>Bacteria</taxon>
        <taxon>Bacillati</taxon>
        <taxon>Actinomycetota</taxon>
        <taxon>Actinomycetes</taxon>
        <taxon>Kitasatosporales</taxon>
        <taxon>Streptomycetaceae</taxon>
        <taxon>Streptomyces</taxon>
    </lineage>
</organism>
<gene>
    <name evidence="3" type="ORF">QEZ40_002560</name>
</gene>
<dbReference type="InterPro" id="IPR036188">
    <property type="entry name" value="FAD/NAD-bd_sf"/>
</dbReference>
<comment type="caution">
    <text evidence="3">The sequence shown here is derived from an EMBL/GenBank/DDBJ whole genome shotgun (WGS) entry which is preliminary data.</text>
</comment>
<dbReference type="GO" id="GO:0004497">
    <property type="term" value="F:monooxygenase activity"/>
    <property type="evidence" value="ECO:0007669"/>
    <property type="project" value="UniProtKB-KW"/>
</dbReference>
<dbReference type="EMBL" id="JASITI010000021">
    <property type="protein sequence ID" value="MDK9497619.1"/>
    <property type="molecule type" value="Genomic_DNA"/>
</dbReference>
<dbReference type="InterPro" id="IPR002938">
    <property type="entry name" value="FAD-bd"/>
</dbReference>
<proteinExistence type="predicted"/>
<dbReference type="Gene3D" id="3.50.50.60">
    <property type="entry name" value="FAD/NAD(P)-binding domain"/>
    <property type="match status" value="1"/>
</dbReference>
<reference evidence="3 4" key="1">
    <citation type="submission" date="2023-05" db="EMBL/GenBank/DDBJ databases">
        <title>Sequencing and Assembly of Streptomyces sp. NP73.</title>
        <authorList>
            <person name="Konwar A.N."/>
            <person name="Saikia K."/>
            <person name="Thakur D."/>
        </authorList>
    </citation>
    <scope>NUCLEOTIDE SEQUENCE [LARGE SCALE GENOMIC DNA]</scope>
    <source>
        <strain evidence="3 4">NP73</strain>
    </source>
</reference>
<keyword evidence="4" id="KW-1185">Reference proteome</keyword>
<evidence type="ECO:0000256" key="1">
    <source>
        <dbReference type="SAM" id="MobiDB-lite"/>
    </source>
</evidence>
<accession>A0ABT7GVJ2</accession>
<evidence type="ECO:0000313" key="3">
    <source>
        <dbReference type="EMBL" id="MDK9497619.1"/>
    </source>
</evidence>
<feature type="region of interest" description="Disordered" evidence="1">
    <location>
        <begin position="465"/>
        <end position="491"/>
    </location>
</feature>
<dbReference type="Pfam" id="PF01494">
    <property type="entry name" value="FAD_binding_3"/>
    <property type="match status" value="1"/>
</dbReference>
<dbReference type="PANTHER" id="PTHR43422">
    <property type="entry name" value="THIAMINE THIAZOLE SYNTHASE"/>
    <property type="match status" value="1"/>
</dbReference>
<keyword evidence="3" id="KW-0560">Oxidoreductase</keyword>
<name>A0ABT7GVJ2_9ACTN</name>
<evidence type="ECO:0000259" key="2">
    <source>
        <dbReference type="Pfam" id="PF01494"/>
    </source>
</evidence>
<dbReference type="PANTHER" id="PTHR43422:SF3">
    <property type="entry name" value="THIAMINE THIAZOLE SYNTHASE"/>
    <property type="match status" value="1"/>
</dbReference>
<evidence type="ECO:0000313" key="4">
    <source>
        <dbReference type="Proteomes" id="UP001223390"/>
    </source>
</evidence>
<sequence>MPHTAATSGRPTALVIGGSAAGLFAASVLAEFADVTLIERDTLPAGPEDRKGVPQARHAHLVWSGGVRAFEELLPGFVDGVVAEGGRLVPIMGDMVSRAPNEVWFRRFGSATGSGTPHRILVCSRNLLDHVLRDHVLGERALRDRAPGTGRITVHEDSAVERLEGGAGRVTGVTARIGTETRTLTADLVVDASGRGSRAPAWLKALGLPAVTERQVDAGVAYATRAFRAPGTTGEGFPPVNVQANPAKAPGQGGIILPVEDGRWIVTLSGSRGGEPTKDPDAFTAFALGLGDPVIGELIKDAEPLGDVVTTRSTANRRRYYEKMKHWPDGFVVLGDAVAGYNPVYGHGLTVAAQSALALRGVLADAGLTTPGTARRVQRAAARPVSAAWDLAVGQDACYPDAGPTPPTAVERFLTRFVDRAVETAARSPRALGALLDVMSLSKPATRLFSPDVLVPMLFGPKKPHLQAPPLTDAERRAAAAPSQDPSSRVG</sequence>
<dbReference type="SUPFAM" id="SSF51905">
    <property type="entry name" value="FAD/NAD(P)-binding domain"/>
    <property type="match status" value="1"/>
</dbReference>
<keyword evidence="3" id="KW-0503">Monooxygenase</keyword>
<feature type="domain" description="FAD-binding" evidence="2">
    <location>
        <begin position="13"/>
        <end position="364"/>
    </location>
</feature>